<dbReference type="Gene3D" id="3.40.50.300">
    <property type="entry name" value="P-loop containing nucleotide triphosphate hydrolases"/>
    <property type="match status" value="2"/>
</dbReference>
<dbReference type="NCBIfam" id="TIGR01450">
    <property type="entry name" value="recC"/>
    <property type="match status" value="1"/>
</dbReference>
<dbReference type="Gene3D" id="1.10.10.990">
    <property type="match status" value="1"/>
</dbReference>
<keyword evidence="4 10" id="KW-0378">Hydrolase</keyword>
<dbReference type="SUPFAM" id="SSF52980">
    <property type="entry name" value="Restriction endonuclease-like"/>
    <property type="match status" value="1"/>
</dbReference>
<dbReference type="InterPro" id="IPR041500">
    <property type="entry name" value="RecC_C"/>
</dbReference>
<dbReference type="Proteomes" id="UP000295371">
    <property type="component" value="Unassembled WGS sequence"/>
</dbReference>
<dbReference type="GO" id="GO:0003678">
    <property type="term" value="F:DNA helicase activity"/>
    <property type="evidence" value="ECO:0007669"/>
    <property type="project" value="UniProtKB-UniRule"/>
</dbReference>
<keyword evidence="9 10" id="KW-0234">DNA repair</keyword>
<evidence type="ECO:0000313" key="12">
    <source>
        <dbReference type="EMBL" id="TDT33702.1"/>
    </source>
</evidence>
<keyword evidence="6 10" id="KW-0269">Exonuclease</keyword>
<evidence type="ECO:0000256" key="2">
    <source>
        <dbReference type="ARBA" id="ARBA00022741"/>
    </source>
</evidence>
<dbReference type="GO" id="GO:0003677">
    <property type="term" value="F:DNA binding"/>
    <property type="evidence" value="ECO:0007669"/>
    <property type="project" value="UniProtKB-UniRule"/>
</dbReference>
<dbReference type="SUPFAM" id="SSF52540">
    <property type="entry name" value="P-loop containing nucleoside triphosphate hydrolases"/>
    <property type="match status" value="2"/>
</dbReference>
<evidence type="ECO:0000259" key="11">
    <source>
        <dbReference type="Pfam" id="PF17946"/>
    </source>
</evidence>
<keyword evidence="2 10" id="KW-0547">Nucleotide-binding</keyword>
<dbReference type="InterPro" id="IPR011335">
    <property type="entry name" value="Restrct_endonuc-II-like"/>
</dbReference>
<comment type="function">
    <text evidence="10">A helicase/nuclease that prepares dsDNA breaks (DSB) for recombinational DNA repair. Binds to DSBs and unwinds DNA via a highly rapid and processive ATP-dependent bidirectional helicase activity. Unwinds dsDNA until it encounters a Chi (crossover hotspot instigator) sequence from the 3' direction. Cuts ssDNA a few nucleotides 3' to the Chi site. The properties and activities of the enzyme are changed at Chi. The Chi-altered holoenzyme produces a long 3'-ssDNA overhang and facilitates RecA-binding to the ssDNA for homologous DNA recombination and repair. Holoenzyme degrades any linearized DNA that is unable to undergo homologous recombination. In the holoenzyme this subunit recognizes the wild-type Chi sequence, and when added to isolated RecB increases its ATP-dependent helicase processivity.</text>
</comment>
<dbReference type="HAMAP" id="MF_01486">
    <property type="entry name" value="RecC"/>
    <property type="match status" value="1"/>
</dbReference>
<evidence type="ECO:0000256" key="3">
    <source>
        <dbReference type="ARBA" id="ARBA00022763"/>
    </source>
</evidence>
<evidence type="ECO:0000256" key="1">
    <source>
        <dbReference type="ARBA" id="ARBA00022722"/>
    </source>
</evidence>
<comment type="similarity">
    <text evidence="10">Belongs to the RecC family.</text>
</comment>
<dbReference type="OrthoDB" id="9762834at2"/>
<dbReference type="Gene3D" id="3.40.50.10930">
    <property type="match status" value="1"/>
</dbReference>
<evidence type="ECO:0000256" key="10">
    <source>
        <dbReference type="HAMAP-Rule" id="MF_01486"/>
    </source>
</evidence>
<dbReference type="GO" id="GO:0009338">
    <property type="term" value="C:exodeoxyribonuclease V complex"/>
    <property type="evidence" value="ECO:0007669"/>
    <property type="project" value="InterPro"/>
</dbReference>
<dbReference type="InterPro" id="IPR006697">
    <property type="entry name" value="RecC"/>
</dbReference>
<organism evidence="12 13">
    <name type="scientific">Naumannella halotolerans</name>
    <dbReference type="NCBI Taxonomy" id="993414"/>
    <lineage>
        <taxon>Bacteria</taxon>
        <taxon>Bacillati</taxon>
        <taxon>Actinomycetota</taxon>
        <taxon>Actinomycetes</taxon>
        <taxon>Propionibacteriales</taxon>
        <taxon>Propionibacteriaceae</taxon>
        <taxon>Naumannella</taxon>
    </lineage>
</organism>
<evidence type="ECO:0000256" key="7">
    <source>
        <dbReference type="ARBA" id="ARBA00022840"/>
    </source>
</evidence>
<reference evidence="12 13" key="1">
    <citation type="submission" date="2019-03" db="EMBL/GenBank/DDBJ databases">
        <title>Genomic Encyclopedia of Archaeal and Bacterial Type Strains, Phase II (KMG-II): from individual species to whole genera.</title>
        <authorList>
            <person name="Goeker M."/>
        </authorList>
    </citation>
    <scope>NUCLEOTIDE SEQUENCE [LARGE SCALE GENOMIC DNA]</scope>
    <source>
        <strain evidence="12 13">DSM 24323</strain>
    </source>
</reference>
<keyword evidence="13" id="KW-1185">Reference proteome</keyword>
<keyword evidence="5 10" id="KW-0347">Helicase</keyword>
<protein>
    <recommendedName>
        <fullName evidence="10">RecBCD enzyme subunit RecC</fullName>
    </recommendedName>
    <alternativeName>
        <fullName evidence="10">Exonuclease V subunit RecC</fullName>
        <shortName evidence="10">ExoV subunit RecC</shortName>
    </alternativeName>
    <alternativeName>
        <fullName evidence="10">Helicase/nuclease RecBCD subunit RecC</fullName>
    </alternativeName>
</protein>
<keyword evidence="7 10" id="KW-0067">ATP-binding</keyword>
<dbReference type="InterPro" id="IPR027417">
    <property type="entry name" value="P-loop_NTPase"/>
</dbReference>
<dbReference type="PANTHER" id="PTHR30591">
    <property type="entry name" value="RECBCD ENZYME SUBUNIT RECC"/>
    <property type="match status" value="1"/>
</dbReference>
<sequence>MTTIDASGPRTGELVVHHGPDPEALLDVLARELATPLADPFAFELISVPSQGVERWLSQSLAARLGTSASGGDGIAAGIDYRPLDRLVAEVVTAASGSEDAWSSQRLPWLLLAAMEAARGEPWFAVVADHAWPQGSPRGRAWSVAERLSRLFSGYADQRPSMINAWRRGEDSGPGGAMLPDDRRWQPQLFRLLCELAEVPDPVERLDLGLHRLRRDPDLVDLPQRLAVFGPTRLDDGQLRTLTAIAAHRRLLLFTPHPSPVAWQALASRPPSTSPARAADSTWQALTNPLNSLLGRDSRELQTRLRQLPAQTVGHRGPAPATTLLGRLQADVHDDRAPARLQLQPSDRSIALHRSHGPDRQVEVLREVILGLLSDDPTLEPRDIIVMCPDIEVFAPYIQAAFGLTSELGTHPGHDLRVRLADRSLLQQNPVLATVSEVLRIADSRAGLSEVLDLCASAPVARNFGFDTDDLERIAVLAERAGVRWGLDTDHRRRYAMQGFGQNTWRAGLDRMLLGVAMDGEGGHYLGTALPLDDVDSGDVALIGRLSEFIARLERCCRSLGGPQSVRAWAQALRFTIESLTKVPGSESWQLSHALSSIAELLPDTENSENAPDPDSDPAASHELSLGDLRSLLADAFAGRPSRANFRTGGITMCTLTPMRSVPHRVVCLLGMDEHRFPRRPTADGDDLLQLEPWIGDRDPRSEDRQLLLDAVLSARDQLVIIHSGHSERTGEHRDPCVPVQELTDTIAAMIGDLTAITTEHPLQGFAPANFSQDPPRSFDPIGVRAARAAGAVQVAPPRIWDVADLGPAETSETVDLSELIRFLVHPAKELLRVRAGLSLWSDEQTVLDEIPIELDGLQRWAIGERMLQAAVAGGDLDRLVAAEWRSGQVPPKGLGGALLQTLRNDVEQIGRVASEPMMRAARSLPVSAQLGEREVFGVVPGVRGNEIVSVSYSRLGPKHRLTSWVRLLALTAAEPGTPWQAVTIGKRGRRSVLGPVAAADARARLLDLARIRDLGLGELLPLPLKTAATFAETAARGAKPRPYELPNAFNDERDDVWHLWFDRFGDVDRAPARAVDQANSEPARHESKRFAALARRVWEPLVEAERS</sequence>
<accession>A0A4R7J889</accession>
<gene>
    <name evidence="10" type="primary">recC</name>
    <name evidence="12" type="ORF">CLV29_1329</name>
</gene>
<dbReference type="RefSeq" id="WP_133754169.1">
    <property type="nucleotide sequence ID" value="NZ_SOAW01000001.1"/>
</dbReference>
<keyword evidence="3 10" id="KW-0227">DNA damage</keyword>
<comment type="caution">
    <text evidence="12">The sequence shown here is derived from an EMBL/GenBank/DDBJ whole genome shotgun (WGS) entry which is preliminary data.</text>
</comment>
<comment type="miscellaneous">
    <text evidence="10">In the RecBCD complex, RecB has a slow 3'-5' helicase, an exonuclease activity and loads RecA onto ssDNA, RecD has a fast 5'-3' helicase activity, while RecC stimulates the ATPase and processivity of the RecB helicase and contributes to recognition of the Chi site.</text>
</comment>
<dbReference type="AlphaFoldDB" id="A0A4R7J889"/>
<dbReference type="Pfam" id="PF04257">
    <property type="entry name" value="Exonuc_V_gamma"/>
    <property type="match status" value="1"/>
</dbReference>
<dbReference type="PANTHER" id="PTHR30591:SF1">
    <property type="entry name" value="RECBCD ENZYME SUBUNIT RECC"/>
    <property type="match status" value="1"/>
</dbReference>
<dbReference type="Pfam" id="PF17946">
    <property type="entry name" value="RecC_C"/>
    <property type="match status" value="1"/>
</dbReference>
<evidence type="ECO:0000256" key="6">
    <source>
        <dbReference type="ARBA" id="ARBA00022839"/>
    </source>
</evidence>
<evidence type="ECO:0000256" key="5">
    <source>
        <dbReference type="ARBA" id="ARBA00022806"/>
    </source>
</evidence>
<dbReference type="GO" id="GO:0008854">
    <property type="term" value="F:exodeoxyribonuclease V activity"/>
    <property type="evidence" value="ECO:0007669"/>
    <property type="project" value="InterPro"/>
</dbReference>
<comment type="subunit">
    <text evidence="10">Heterotrimer of RecB, RecC and RecD. All subunits contribute to DNA-binding.</text>
</comment>
<evidence type="ECO:0000313" key="13">
    <source>
        <dbReference type="Proteomes" id="UP000295371"/>
    </source>
</evidence>
<keyword evidence="8 10" id="KW-0238">DNA-binding</keyword>
<dbReference type="GO" id="GO:0005524">
    <property type="term" value="F:ATP binding"/>
    <property type="evidence" value="ECO:0007669"/>
    <property type="project" value="UniProtKB-UniRule"/>
</dbReference>
<dbReference type="InterPro" id="IPR013986">
    <property type="entry name" value="DExx_box_DNA_helicase_dom_sf"/>
</dbReference>
<dbReference type="Gene3D" id="1.10.10.160">
    <property type="match status" value="1"/>
</dbReference>
<keyword evidence="1 10" id="KW-0540">Nuclease</keyword>
<evidence type="ECO:0000256" key="9">
    <source>
        <dbReference type="ARBA" id="ARBA00023204"/>
    </source>
</evidence>
<evidence type="ECO:0000256" key="8">
    <source>
        <dbReference type="ARBA" id="ARBA00023125"/>
    </source>
</evidence>
<name>A0A4R7J889_9ACTN</name>
<proteinExistence type="inferred from homology"/>
<dbReference type="PIRSF" id="PIRSF000980">
    <property type="entry name" value="RecC"/>
    <property type="match status" value="1"/>
</dbReference>
<dbReference type="GO" id="GO:0000724">
    <property type="term" value="P:double-strand break repair via homologous recombination"/>
    <property type="evidence" value="ECO:0007669"/>
    <property type="project" value="UniProtKB-UniRule"/>
</dbReference>
<evidence type="ECO:0000256" key="4">
    <source>
        <dbReference type="ARBA" id="ARBA00022801"/>
    </source>
</evidence>
<feature type="domain" description="RecC C-terminal" evidence="11">
    <location>
        <begin position="813"/>
        <end position="1035"/>
    </location>
</feature>
<dbReference type="EMBL" id="SOAW01000001">
    <property type="protein sequence ID" value="TDT33702.1"/>
    <property type="molecule type" value="Genomic_DNA"/>
</dbReference>